<proteinExistence type="inferred from homology"/>
<dbReference type="OrthoDB" id="37659at2759"/>
<keyword evidence="2" id="KW-0521">NADP</keyword>
<keyword evidence="3" id="KW-0560">Oxidoreductase</keyword>
<dbReference type="CDD" id="cd05233">
    <property type="entry name" value="SDR_c"/>
    <property type="match status" value="1"/>
</dbReference>
<reference evidence="4" key="1">
    <citation type="journal article" date="2020" name="Stud. Mycol.">
        <title>101 Dothideomycetes genomes: a test case for predicting lifestyles and emergence of pathogens.</title>
        <authorList>
            <person name="Haridas S."/>
            <person name="Albert R."/>
            <person name="Binder M."/>
            <person name="Bloem J."/>
            <person name="Labutti K."/>
            <person name="Salamov A."/>
            <person name="Andreopoulos B."/>
            <person name="Baker S."/>
            <person name="Barry K."/>
            <person name="Bills G."/>
            <person name="Bluhm B."/>
            <person name="Cannon C."/>
            <person name="Castanera R."/>
            <person name="Culley D."/>
            <person name="Daum C."/>
            <person name="Ezra D."/>
            <person name="Gonzalez J."/>
            <person name="Henrissat B."/>
            <person name="Kuo A."/>
            <person name="Liang C."/>
            <person name="Lipzen A."/>
            <person name="Lutzoni F."/>
            <person name="Magnuson J."/>
            <person name="Mondo S."/>
            <person name="Nolan M."/>
            <person name="Ohm R."/>
            <person name="Pangilinan J."/>
            <person name="Park H.-J."/>
            <person name="Ramirez L."/>
            <person name="Alfaro M."/>
            <person name="Sun H."/>
            <person name="Tritt A."/>
            <person name="Yoshinaga Y."/>
            <person name="Zwiers L.-H."/>
            <person name="Turgeon B."/>
            <person name="Goodwin S."/>
            <person name="Spatafora J."/>
            <person name="Crous P."/>
            <person name="Grigoriev I."/>
        </authorList>
    </citation>
    <scope>NUCLEOTIDE SEQUENCE</scope>
    <source>
        <strain evidence="4">CBS 109.77</strain>
    </source>
</reference>
<dbReference type="FunFam" id="3.40.50.720:FF:000084">
    <property type="entry name" value="Short-chain dehydrogenase reductase"/>
    <property type="match status" value="1"/>
</dbReference>
<dbReference type="InterPro" id="IPR020904">
    <property type="entry name" value="Sc_DH/Rdtase_CS"/>
</dbReference>
<dbReference type="Gene3D" id="3.40.50.720">
    <property type="entry name" value="NAD(P)-binding Rossmann-like Domain"/>
    <property type="match status" value="1"/>
</dbReference>
<protein>
    <submittedName>
        <fullName evidence="4">NAD(P)-binding protein</fullName>
    </submittedName>
</protein>
<dbReference type="PANTHER" id="PTHR43618">
    <property type="entry name" value="7-ALPHA-HYDROXYSTEROID DEHYDROGENASE"/>
    <property type="match status" value="1"/>
</dbReference>
<comment type="similarity">
    <text evidence="1">Belongs to the short-chain dehydrogenases/reductases (SDR) family.</text>
</comment>
<dbReference type="InterPro" id="IPR036291">
    <property type="entry name" value="NAD(P)-bd_dom_sf"/>
</dbReference>
<evidence type="ECO:0000256" key="3">
    <source>
        <dbReference type="ARBA" id="ARBA00023002"/>
    </source>
</evidence>
<name>A0A6A6XS74_9PLEO</name>
<organism evidence="4 5">
    <name type="scientific">Melanomma pulvis-pyrius CBS 109.77</name>
    <dbReference type="NCBI Taxonomy" id="1314802"/>
    <lineage>
        <taxon>Eukaryota</taxon>
        <taxon>Fungi</taxon>
        <taxon>Dikarya</taxon>
        <taxon>Ascomycota</taxon>
        <taxon>Pezizomycotina</taxon>
        <taxon>Dothideomycetes</taxon>
        <taxon>Pleosporomycetidae</taxon>
        <taxon>Pleosporales</taxon>
        <taxon>Melanommataceae</taxon>
        <taxon>Melanomma</taxon>
    </lineage>
</organism>
<dbReference type="Pfam" id="PF13561">
    <property type="entry name" value="adh_short_C2"/>
    <property type="match status" value="1"/>
</dbReference>
<gene>
    <name evidence="4" type="ORF">K505DRAFT_405200</name>
</gene>
<accession>A0A6A6XS74</accession>
<dbReference type="AlphaFoldDB" id="A0A6A6XS74"/>
<dbReference type="PRINTS" id="PR00081">
    <property type="entry name" value="GDHRDH"/>
</dbReference>
<dbReference type="PANTHER" id="PTHR43618:SF13">
    <property type="entry name" value="CHAIN DEHYDROGENASE, PUTATIVE (AFU_ORTHOLOGUE AFUA_1G17650)-RELATED"/>
    <property type="match status" value="1"/>
</dbReference>
<evidence type="ECO:0000313" key="4">
    <source>
        <dbReference type="EMBL" id="KAF2798427.1"/>
    </source>
</evidence>
<dbReference type="GO" id="GO:0016491">
    <property type="term" value="F:oxidoreductase activity"/>
    <property type="evidence" value="ECO:0007669"/>
    <property type="project" value="UniProtKB-KW"/>
</dbReference>
<sequence>MAAGATKVALITAGSNGLGAAIARTLASEAHMSVVINFHSDSSRADGLVQELTQALKGLNASTAPHFAAIKADIGQRDEIRRLVAETIQQMGRLDVVISNAGWTRITEFSDLRQADDEADWDRCFNMNVKSHFFLFQACREHLEKSEGAFIVTASVAGVAPSGSSLPYSVTKAALIHLSRSLAIIAAPKIRVNSVSPGVLLTDWGRQFSEEKLRSVEERNALKRFATPEDVAQLVKHLALSNSVTGQNAVIDAGFSL</sequence>
<dbReference type="EMBL" id="MU001784">
    <property type="protein sequence ID" value="KAF2798427.1"/>
    <property type="molecule type" value="Genomic_DNA"/>
</dbReference>
<dbReference type="SUPFAM" id="SSF51735">
    <property type="entry name" value="NAD(P)-binding Rossmann-fold domains"/>
    <property type="match status" value="1"/>
</dbReference>
<dbReference type="InterPro" id="IPR052178">
    <property type="entry name" value="Sec_Metab_Biosynth_SDR"/>
</dbReference>
<dbReference type="PRINTS" id="PR00080">
    <property type="entry name" value="SDRFAMILY"/>
</dbReference>
<dbReference type="Proteomes" id="UP000799757">
    <property type="component" value="Unassembled WGS sequence"/>
</dbReference>
<dbReference type="PROSITE" id="PS00061">
    <property type="entry name" value="ADH_SHORT"/>
    <property type="match status" value="1"/>
</dbReference>
<evidence type="ECO:0000256" key="2">
    <source>
        <dbReference type="ARBA" id="ARBA00022857"/>
    </source>
</evidence>
<keyword evidence="5" id="KW-1185">Reference proteome</keyword>
<evidence type="ECO:0000256" key="1">
    <source>
        <dbReference type="ARBA" id="ARBA00006484"/>
    </source>
</evidence>
<evidence type="ECO:0000313" key="5">
    <source>
        <dbReference type="Proteomes" id="UP000799757"/>
    </source>
</evidence>
<dbReference type="InterPro" id="IPR002347">
    <property type="entry name" value="SDR_fam"/>
</dbReference>